<dbReference type="Proteomes" id="UP000184188">
    <property type="component" value="Unassembled WGS sequence"/>
</dbReference>
<dbReference type="PANTHER" id="PTHR38887:SF1">
    <property type="entry name" value="RAS MODIFICATION PROTEIN ERF4"/>
    <property type="match status" value="1"/>
</dbReference>
<keyword evidence="3" id="KW-1185">Reference proteome</keyword>
<feature type="compositionally biased region" description="Gly residues" evidence="1">
    <location>
        <begin position="1"/>
        <end position="10"/>
    </location>
</feature>
<organism evidence="2 3">
    <name type="scientific">Penicilliopsis zonata CBS 506.65</name>
    <dbReference type="NCBI Taxonomy" id="1073090"/>
    <lineage>
        <taxon>Eukaryota</taxon>
        <taxon>Fungi</taxon>
        <taxon>Dikarya</taxon>
        <taxon>Ascomycota</taxon>
        <taxon>Pezizomycotina</taxon>
        <taxon>Eurotiomycetes</taxon>
        <taxon>Eurotiomycetidae</taxon>
        <taxon>Eurotiales</taxon>
        <taxon>Aspergillaceae</taxon>
        <taxon>Penicilliopsis</taxon>
    </lineage>
</organism>
<name>A0A1L9SDJ8_9EURO</name>
<dbReference type="GeneID" id="34615958"/>
<evidence type="ECO:0000313" key="2">
    <source>
        <dbReference type="EMBL" id="OJJ45164.1"/>
    </source>
</evidence>
<accession>A0A1L9SDJ8</accession>
<feature type="region of interest" description="Disordered" evidence="1">
    <location>
        <begin position="1"/>
        <end position="28"/>
    </location>
</feature>
<proteinExistence type="predicted"/>
<evidence type="ECO:0000256" key="1">
    <source>
        <dbReference type="SAM" id="MobiDB-lite"/>
    </source>
</evidence>
<sequence length="415" mass="46236">MGAGRDGGGTPPETEEAQEAQEAQDKDNVRALVRRAGPVPADWRLPCPVIIPQRRPRARGRGFVHAYAPLLANAGLNQDVFLQFLDDFYHASQSSMWIDVVWVAGGIVGNIPGTIPAIVSLVVQTVAGTARECQSRYRGNKYLDRVNRELFLPRGLYAMVMGIKDEFPSQPQGEETQPLFTTEAVNINQPGEVKPGADFAPIISKYTHTEQHPVMTPFKQRLTNLRIKSGTTHGDFALPEAAPLVYPHLDQAVAEGTLAKMKSAGRWVEDYMDRKAQVEYEHENPGSALVTPASERKALVSRFNDPTHKANTGSITAVLTGGHFGQTNLIDRIRRLQNPRRIARGEPPVEPIKEKWKQYKQRKRIKTLRPSKLLRQDVMYLIIVNMPSDEELEQAVSELELLMEMGQKPTTGHTG</sequence>
<gene>
    <name evidence="2" type="ORF">ASPZODRAFT_679150</name>
</gene>
<dbReference type="VEuPathDB" id="FungiDB:ASPZODRAFT_679150"/>
<dbReference type="EMBL" id="KV878346">
    <property type="protein sequence ID" value="OJJ45164.1"/>
    <property type="molecule type" value="Genomic_DNA"/>
</dbReference>
<dbReference type="AlphaFoldDB" id="A0A1L9SDJ8"/>
<dbReference type="InterPro" id="IPR053221">
    <property type="entry name" value="Burnettramic_acid_biosynth"/>
</dbReference>
<protein>
    <submittedName>
        <fullName evidence="2">Uncharacterized protein</fullName>
    </submittedName>
</protein>
<reference evidence="3" key="1">
    <citation type="journal article" date="2017" name="Genome Biol.">
        <title>Comparative genomics reveals high biological diversity and specific adaptations in the industrially and medically important fungal genus Aspergillus.</title>
        <authorList>
            <person name="de Vries R.P."/>
            <person name="Riley R."/>
            <person name="Wiebenga A."/>
            <person name="Aguilar-Osorio G."/>
            <person name="Amillis S."/>
            <person name="Uchima C.A."/>
            <person name="Anderluh G."/>
            <person name="Asadollahi M."/>
            <person name="Askin M."/>
            <person name="Barry K."/>
            <person name="Battaglia E."/>
            <person name="Bayram O."/>
            <person name="Benocci T."/>
            <person name="Braus-Stromeyer S.A."/>
            <person name="Caldana C."/>
            <person name="Canovas D."/>
            <person name="Cerqueira G.C."/>
            <person name="Chen F."/>
            <person name="Chen W."/>
            <person name="Choi C."/>
            <person name="Clum A."/>
            <person name="Dos Santos R.A."/>
            <person name="Damasio A.R."/>
            <person name="Diallinas G."/>
            <person name="Emri T."/>
            <person name="Fekete E."/>
            <person name="Flipphi M."/>
            <person name="Freyberg S."/>
            <person name="Gallo A."/>
            <person name="Gournas C."/>
            <person name="Habgood R."/>
            <person name="Hainaut M."/>
            <person name="Harispe M.L."/>
            <person name="Henrissat B."/>
            <person name="Hilden K.S."/>
            <person name="Hope R."/>
            <person name="Hossain A."/>
            <person name="Karabika E."/>
            <person name="Karaffa L."/>
            <person name="Karanyi Z."/>
            <person name="Krasevec N."/>
            <person name="Kuo A."/>
            <person name="Kusch H."/>
            <person name="LaButti K."/>
            <person name="Lagendijk E.L."/>
            <person name="Lapidus A."/>
            <person name="Levasseur A."/>
            <person name="Lindquist E."/>
            <person name="Lipzen A."/>
            <person name="Logrieco A.F."/>
            <person name="MacCabe A."/>
            <person name="Maekelae M.R."/>
            <person name="Malavazi I."/>
            <person name="Melin P."/>
            <person name="Meyer V."/>
            <person name="Mielnichuk N."/>
            <person name="Miskei M."/>
            <person name="Molnar A.P."/>
            <person name="Mule G."/>
            <person name="Ngan C.Y."/>
            <person name="Orejas M."/>
            <person name="Orosz E."/>
            <person name="Ouedraogo J.P."/>
            <person name="Overkamp K.M."/>
            <person name="Park H.-S."/>
            <person name="Perrone G."/>
            <person name="Piumi F."/>
            <person name="Punt P.J."/>
            <person name="Ram A.F."/>
            <person name="Ramon A."/>
            <person name="Rauscher S."/>
            <person name="Record E."/>
            <person name="Riano-Pachon D.M."/>
            <person name="Robert V."/>
            <person name="Roehrig J."/>
            <person name="Ruller R."/>
            <person name="Salamov A."/>
            <person name="Salih N.S."/>
            <person name="Samson R.A."/>
            <person name="Sandor E."/>
            <person name="Sanguinetti M."/>
            <person name="Schuetze T."/>
            <person name="Sepcic K."/>
            <person name="Shelest E."/>
            <person name="Sherlock G."/>
            <person name="Sophianopoulou V."/>
            <person name="Squina F.M."/>
            <person name="Sun H."/>
            <person name="Susca A."/>
            <person name="Todd R.B."/>
            <person name="Tsang A."/>
            <person name="Unkles S.E."/>
            <person name="van de Wiele N."/>
            <person name="van Rossen-Uffink D."/>
            <person name="Oliveira J.V."/>
            <person name="Vesth T.C."/>
            <person name="Visser J."/>
            <person name="Yu J.-H."/>
            <person name="Zhou M."/>
            <person name="Andersen M.R."/>
            <person name="Archer D.B."/>
            <person name="Baker S.E."/>
            <person name="Benoit I."/>
            <person name="Brakhage A.A."/>
            <person name="Braus G.H."/>
            <person name="Fischer R."/>
            <person name="Frisvad J.C."/>
            <person name="Goldman G.H."/>
            <person name="Houbraken J."/>
            <person name="Oakley B."/>
            <person name="Pocsi I."/>
            <person name="Scazzocchio C."/>
            <person name="Seiboth B."/>
            <person name="vanKuyk P.A."/>
            <person name="Wortman J."/>
            <person name="Dyer P.S."/>
            <person name="Grigoriev I.V."/>
        </authorList>
    </citation>
    <scope>NUCLEOTIDE SEQUENCE [LARGE SCALE GENOMIC DNA]</scope>
    <source>
        <strain evidence="3">CBS 506.65</strain>
    </source>
</reference>
<dbReference type="PANTHER" id="PTHR38887">
    <property type="entry name" value="CHROMOSOME 21, WHOLE GENOME SHOTGUN SEQUENCE"/>
    <property type="match status" value="1"/>
</dbReference>
<evidence type="ECO:0000313" key="3">
    <source>
        <dbReference type="Proteomes" id="UP000184188"/>
    </source>
</evidence>
<dbReference type="OrthoDB" id="3433125at2759"/>
<dbReference type="RefSeq" id="XP_022579674.1">
    <property type="nucleotide sequence ID" value="XM_022729494.1"/>
</dbReference>